<accession>A0A2N5HER0</accession>
<dbReference type="Proteomes" id="UP000234950">
    <property type="component" value="Unassembled WGS sequence"/>
</dbReference>
<sequence length="178" mass="19156">MAVAEDTYLLGSGDLFIGVVSPTATETEISVALSNVGAISGGAALTFKPSFYEVKSGNRGTIASFKTDEEVTFKSGILTWDLQNIEKLSAAYYSEDTTNGTRRVGVGGMKNIPINYLRFVHTKPDGKTLTVNVFKAQAQSGFELTFDKEKETVIDAEFKALAVVGKNDGNLVEIVEEI</sequence>
<proteinExistence type="predicted"/>
<dbReference type="EMBL" id="PGVE01000048">
    <property type="protein sequence ID" value="PLS04021.1"/>
    <property type="molecule type" value="Genomic_DNA"/>
</dbReference>
<organism evidence="1 2">
    <name type="scientific">Neobacillus cucumis</name>
    <dbReference type="NCBI Taxonomy" id="1740721"/>
    <lineage>
        <taxon>Bacteria</taxon>
        <taxon>Bacillati</taxon>
        <taxon>Bacillota</taxon>
        <taxon>Bacilli</taxon>
        <taxon>Bacillales</taxon>
        <taxon>Bacillaceae</taxon>
        <taxon>Neobacillus</taxon>
    </lineage>
</organism>
<evidence type="ECO:0000313" key="1">
    <source>
        <dbReference type="EMBL" id="PLS04021.1"/>
    </source>
</evidence>
<evidence type="ECO:0008006" key="3">
    <source>
        <dbReference type="Google" id="ProtNLM"/>
    </source>
</evidence>
<dbReference type="OrthoDB" id="2853096at2"/>
<name>A0A2N5HER0_9BACI</name>
<protein>
    <recommendedName>
        <fullName evidence="3">Phage tail protein</fullName>
    </recommendedName>
</protein>
<dbReference type="RefSeq" id="WP_101648285.1">
    <property type="nucleotide sequence ID" value="NZ_PGVE01000048.1"/>
</dbReference>
<gene>
    <name evidence="1" type="ORF">CVD27_12740</name>
</gene>
<keyword evidence="2" id="KW-1185">Reference proteome</keyword>
<reference evidence="1 2" key="1">
    <citation type="submission" date="2017-11" db="EMBL/GenBank/DDBJ databases">
        <title>Comparitive Functional Genomics of Dry Heat Resistant strains isolated from the Viking Spacecraft.</title>
        <authorList>
            <person name="Seuylemezian A."/>
            <person name="Cooper K."/>
            <person name="Vaishampayan P."/>
        </authorList>
    </citation>
    <scope>NUCLEOTIDE SEQUENCE [LARGE SCALE GENOMIC DNA]</scope>
    <source>
        <strain evidence="1 2">V32-6</strain>
    </source>
</reference>
<evidence type="ECO:0000313" key="2">
    <source>
        <dbReference type="Proteomes" id="UP000234950"/>
    </source>
</evidence>
<dbReference type="AlphaFoldDB" id="A0A2N5HER0"/>
<comment type="caution">
    <text evidence="1">The sequence shown here is derived from an EMBL/GenBank/DDBJ whole genome shotgun (WGS) entry which is preliminary data.</text>
</comment>